<evidence type="ECO:0000256" key="1">
    <source>
        <dbReference type="ARBA" id="ARBA00004141"/>
    </source>
</evidence>
<evidence type="ECO:0000256" key="4">
    <source>
        <dbReference type="ARBA" id="ARBA00022989"/>
    </source>
</evidence>
<dbReference type="InterPro" id="IPR022837">
    <property type="entry name" value="MsrQ-like"/>
</dbReference>
<dbReference type="STRING" id="84029.CROST_41410"/>
<keyword evidence="8" id="KW-1185">Reference proteome</keyword>
<proteinExistence type="predicted"/>
<dbReference type="PANTHER" id="PTHR36964:SF1">
    <property type="entry name" value="PROTEIN-METHIONINE-SULFOXIDE REDUCTASE HEME-BINDING SUBUNIT MSRQ"/>
    <property type="match status" value="1"/>
</dbReference>
<keyword evidence="5" id="KW-0408">Iron</keyword>
<keyword evidence="2" id="KW-0813">Transport</keyword>
<accession>A0A1S8KYD1</accession>
<evidence type="ECO:0000256" key="5">
    <source>
        <dbReference type="ARBA" id="ARBA00023004"/>
    </source>
</evidence>
<dbReference type="GO" id="GO:0005886">
    <property type="term" value="C:plasma membrane"/>
    <property type="evidence" value="ECO:0007669"/>
    <property type="project" value="TreeGrafter"/>
</dbReference>
<sequence length="236" mass="27027">MIFVYSMIFVAILSIAFTASIKKNYKIYYALASVISIAVSIYEILRIVSHPKLNGLMLNFERAFITGSVGVSFFILVMFAGALSTKQIVGRKLMTVRTELSIIASILILPHGIVYFVRFLILKLPKILQGKMNSPLYLAYILIGIVAFIIMVPLFITSFKFAKRKLKGSKWKKLHRLSYVFYLLIYVHIMLVLLNGRIDKIKVTSYTVIFAIYTVMKIIKQRNIKVRKSNIQSMHT</sequence>
<protein>
    <submittedName>
        <fullName evidence="7">Protein-methionine-sulfoxide reductase heme-binding subunit MsrQ</fullName>
    </submittedName>
</protein>
<evidence type="ECO:0000313" key="8">
    <source>
        <dbReference type="Proteomes" id="UP000190951"/>
    </source>
</evidence>
<evidence type="ECO:0000256" key="3">
    <source>
        <dbReference type="ARBA" id="ARBA00022692"/>
    </source>
</evidence>
<organism evidence="7 8">
    <name type="scientific">Clostridium felsineum</name>
    <dbReference type="NCBI Taxonomy" id="36839"/>
    <lineage>
        <taxon>Bacteria</taxon>
        <taxon>Bacillati</taxon>
        <taxon>Bacillota</taxon>
        <taxon>Clostridia</taxon>
        <taxon>Eubacteriales</taxon>
        <taxon>Clostridiaceae</taxon>
        <taxon>Clostridium</taxon>
    </lineage>
</organism>
<evidence type="ECO:0000313" key="7">
    <source>
        <dbReference type="EMBL" id="URZ09759.1"/>
    </source>
</evidence>
<dbReference type="KEGG" id="crw:CROST_004520"/>
<reference evidence="7 8" key="1">
    <citation type="submission" date="2022-04" db="EMBL/GenBank/DDBJ databases">
        <title>Genome sequence of C. roseum typestrain.</title>
        <authorList>
            <person name="Poehlein A."/>
            <person name="Schoch T."/>
            <person name="Duerre P."/>
            <person name="Daniel R."/>
        </authorList>
    </citation>
    <scope>NUCLEOTIDE SEQUENCE [LARGE SCALE GENOMIC DNA]</scope>
    <source>
        <strain evidence="7 8">DSM 7320</strain>
    </source>
</reference>
<dbReference type="InterPro" id="IPR013130">
    <property type="entry name" value="Fe3_Rdtase_TM_dom"/>
</dbReference>
<dbReference type="RefSeq" id="WP_077850678.1">
    <property type="nucleotide sequence ID" value="NZ_CP096983.1"/>
</dbReference>
<gene>
    <name evidence="7" type="primary">msrQ</name>
    <name evidence="7" type="ORF">CROST_004520</name>
</gene>
<name>A0A1S8KYD1_9CLOT</name>
<evidence type="ECO:0000256" key="2">
    <source>
        <dbReference type="ARBA" id="ARBA00022448"/>
    </source>
</evidence>
<dbReference type="GO" id="GO:0020037">
    <property type="term" value="F:heme binding"/>
    <property type="evidence" value="ECO:0007669"/>
    <property type="project" value="TreeGrafter"/>
</dbReference>
<dbReference type="PANTHER" id="PTHR36964">
    <property type="entry name" value="PROTEIN-METHIONINE-SULFOXIDE REDUCTASE HEME-BINDING SUBUNIT MSRQ"/>
    <property type="match status" value="1"/>
</dbReference>
<dbReference type="EMBL" id="CP096983">
    <property type="protein sequence ID" value="URZ09759.1"/>
    <property type="molecule type" value="Genomic_DNA"/>
</dbReference>
<evidence type="ECO:0000256" key="6">
    <source>
        <dbReference type="ARBA" id="ARBA00023136"/>
    </source>
</evidence>
<keyword evidence="3" id="KW-0812">Transmembrane</keyword>
<dbReference type="GO" id="GO:0010181">
    <property type="term" value="F:FMN binding"/>
    <property type="evidence" value="ECO:0007669"/>
    <property type="project" value="TreeGrafter"/>
</dbReference>
<dbReference type="Proteomes" id="UP000190951">
    <property type="component" value="Chromosome"/>
</dbReference>
<dbReference type="GO" id="GO:0016679">
    <property type="term" value="F:oxidoreductase activity, acting on diphenols and related substances as donors"/>
    <property type="evidence" value="ECO:0007669"/>
    <property type="project" value="TreeGrafter"/>
</dbReference>
<comment type="subcellular location">
    <subcellularLocation>
        <location evidence="1">Membrane</location>
        <topology evidence="1">Multi-pass membrane protein</topology>
    </subcellularLocation>
</comment>
<keyword evidence="4" id="KW-1133">Transmembrane helix</keyword>
<dbReference type="Pfam" id="PF01794">
    <property type="entry name" value="Ferric_reduct"/>
    <property type="match status" value="1"/>
</dbReference>
<keyword evidence="6" id="KW-0472">Membrane</keyword>
<dbReference type="AlphaFoldDB" id="A0A1S8KYD1"/>